<evidence type="ECO:0000256" key="6">
    <source>
        <dbReference type="SAM" id="MobiDB-lite"/>
    </source>
</evidence>
<feature type="transmembrane region" description="Helical" evidence="7">
    <location>
        <begin position="415"/>
        <end position="437"/>
    </location>
</feature>
<accession>A0AA40A4R3</accession>
<feature type="transmembrane region" description="Helical" evidence="7">
    <location>
        <begin position="211"/>
        <end position="231"/>
    </location>
</feature>
<feature type="domain" description="Major facilitator superfamily (MFS) profile" evidence="8">
    <location>
        <begin position="56"/>
        <end position="545"/>
    </location>
</feature>
<gene>
    <name evidence="9" type="ORF">B0T26DRAFT_754531</name>
</gene>
<keyword evidence="10" id="KW-1185">Reference proteome</keyword>
<dbReference type="InterPro" id="IPR020846">
    <property type="entry name" value="MFS_dom"/>
</dbReference>
<feature type="transmembrane region" description="Helical" evidence="7">
    <location>
        <begin position="321"/>
        <end position="342"/>
    </location>
</feature>
<dbReference type="AlphaFoldDB" id="A0AA40A4R3"/>
<feature type="compositionally biased region" description="Polar residues" evidence="6">
    <location>
        <begin position="32"/>
        <end position="46"/>
    </location>
</feature>
<keyword evidence="4 7" id="KW-1133">Transmembrane helix</keyword>
<name>A0AA40A4R3_9PEZI</name>
<feature type="region of interest" description="Disordered" evidence="6">
    <location>
        <begin position="18"/>
        <end position="46"/>
    </location>
</feature>
<sequence length="547" mass="58416">MSRRFTEDEIELIPSATWPPVRHTDGAVDPESSAQDTTVGGTSEHQPLSGWKLAAVVASVTFVVLLMYLDTSIVSTAVPRITDEFHSLDDIGWYISVYQLASAAFQPLSGKIYTKINIKWAFLAFFAVFEAGSAICGAARSSAMFIGGRAVAGMGAAGLMNGSLTIVANSVPLNRRPSITGLIMGVGQLGIAGGPLIGGALTEYSTWRWCFYLNLPIGLVAAVGLCAVDIPDPVPKLLTRSFLWRIHDELDLVGFALFAPSAAMFLLALQGGGSGTWAWKSATVIGLFYGSGATFFFWLLWNWRKGEEALFPVHLIKEQSVWSSAITGSFSLCALFLAAYFLPIYFQAIKGTSPFMSGVSILPSILSQLVFAGMSGIAVERTGFVTPYLGASAVFLLLSNGLLSTLGSKTPVSLWATFQVLNGIGRGIGLQMPALVLQAGNPTHMSMSLGFLIFLQFFSSSIIMAAANIIFYQGLRSKLAVDAPNVNAMQIIAAGATGFRKIVSEADLPSVLAAYSTSLDDVFILGVGVSAVMLFVTMFIPWMDIRH</sequence>
<dbReference type="Gene3D" id="1.20.1250.20">
    <property type="entry name" value="MFS general substrate transporter like domains"/>
    <property type="match status" value="1"/>
</dbReference>
<feature type="transmembrane region" description="Helical" evidence="7">
    <location>
        <begin position="252"/>
        <end position="271"/>
    </location>
</feature>
<evidence type="ECO:0000256" key="3">
    <source>
        <dbReference type="ARBA" id="ARBA00022692"/>
    </source>
</evidence>
<dbReference type="PANTHER" id="PTHR23501">
    <property type="entry name" value="MAJOR FACILITATOR SUPERFAMILY"/>
    <property type="match status" value="1"/>
</dbReference>
<protein>
    <submittedName>
        <fullName evidence="9">Major facilitator superfamily domain-containing protein</fullName>
    </submittedName>
</protein>
<keyword evidence="5 7" id="KW-0472">Membrane</keyword>
<dbReference type="GO" id="GO:0022857">
    <property type="term" value="F:transmembrane transporter activity"/>
    <property type="evidence" value="ECO:0007669"/>
    <property type="project" value="InterPro"/>
</dbReference>
<dbReference type="InterPro" id="IPR036259">
    <property type="entry name" value="MFS_trans_sf"/>
</dbReference>
<feature type="transmembrane region" description="Helical" evidence="7">
    <location>
        <begin position="449"/>
        <end position="472"/>
    </location>
</feature>
<comment type="subcellular location">
    <subcellularLocation>
        <location evidence="1">Membrane</location>
        <topology evidence="1">Multi-pass membrane protein</topology>
    </subcellularLocation>
</comment>
<dbReference type="EMBL" id="JAUIRO010000006">
    <property type="protein sequence ID" value="KAK0709298.1"/>
    <property type="molecule type" value="Genomic_DNA"/>
</dbReference>
<reference evidence="9" key="1">
    <citation type="submission" date="2023-06" db="EMBL/GenBank/DDBJ databases">
        <title>Genome-scale phylogeny and comparative genomics of the fungal order Sordariales.</title>
        <authorList>
            <consortium name="Lawrence Berkeley National Laboratory"/>
            <person name="Hensen N."/>
            <person name="Bonometti L."/>
            <person name="Westerberg I."/>
            <person name="Brannstrom I.O."/>
            <person name="Guillou S."/>
            <person name="Cros-Aarteil S."/>
            <person name="Calhoun S."/>
            <person name="Haridas S."/>
            <person name="Kuo A."/>
            <person name="Mondo S."/>
            <person name="Pangilinan J."/>
            <person name="Riley R."/>
            <person name="LaButti K."/>
            <person name="Andreopoulos B."/>
            <person name="Lipzen A."/>
            <person name="Chen C."/>
            <person name="Yanf M."/>
            <person name="Daum C."/>
            <person name="Ng V."/>
            <person name="Clum A."/>
            <person name="Steindorff A."/>
            <person name="Ohm R."/>
            <person name="Martin F."/>
            <person name="Silar P."/>
            <person name="Natvig D."/>
            <person name="Lalanne C."/>
            <person name="Gautier V."/>
            <person name="Ament-velasquez S.L."/>
            <person name="Kruys A."/>
            <person name="Hutchinson M.I."/>
            <person name="Powell A.J."/>
            <person name="Barry K."/>
            <person name="Miller A.N."/>
            <person name="Grigoriev I.V."/>
            <person name="Debuchy R."/>
            <person name="Gladieux P."/>
            <person name="Thoren M.H."/>
            <person name="Johannesson H."/>
        </authorList>
    </citation>
    <scope>NUCLEOTIDE SEQUENCE</scope>
    <source>
        <strain evidence="9">SMH2392-1A</strain>
    </source>
</reference>
<evidence type="ECO:0000256" key="1">
    <source>
        <dbReference type="ARBA" id="ARBA00004141"/>
    </source>
</evidence>
<keyword evidence="3 7" id="KW-0812">Transmembrane</keyword>
<feature type="transmembrane region" description="Helical" evidence="7">
    <location>
        <begin position="522"/>
        <end position="543"/>
    </location>
</feature>
<feature type="transmembrane region" description="Helical" evidence="7">
    <location>
        <begin position="146"/>
        <end position="167"/>
    </location>
</feature>
<dbReference type="RefSeq" id="XP_060292602.1">
    <property type="nucleotide sequence ID" value="XM_060445835.1"/>
</dbReference>
<dbReference type="GeneID" id="85329105"/>
<evidence type="ECO:0000256" key="5">
    <source>
        <dbReference type="ARBA" id="ARBA00023136"/>
    </source>
</evidence>
<feature type="transmembrane region" description="Helical" evidence="7">
    <location>
        <begin position="53"/>
        <end position="71"/>
    </location>
</feature>
<comment type="similarity">
    <text evidence="2">Belongs to the major facilitator superfamily. TCR/Tet family.</text>
</comment>
<dbReference type="GO" id="GO:0005886">
    <property type="term" value="C:plasma membrane"/>
    <property type="evidence" value="ECO:0007669"/>
    <property type="project" value="TreeGrafter"/>
</dbReference>
<evidence type="ECO:0000256" key="2">
    <source>
        <dbReference type="ARBA" id="ARBA00007520"/>
    </source>
</evidence>
<dbReference type="PROSITE" id="PS50850">
    <property type="entry name" value="MFS"/>
    <property type="match status" value="1"/>
</dbReference>
<feature type="transmembrane region" description="Helical" evidence="7">
    <location>
        <begin position="384"/>
        <end position="403"/>
    </location>
</feature>
<organism evidence="9 10">
    <name type="scientific">Lasiosphaeria miniovina</name>
    <dbReference type="NCBI Taxonomy" id="1954250"/>
    <lineage>
        <taxon>Eukaryota</taxon>
        <taxon>Fungi</taxon>
        <taxon>Dikarya</taxon>
        <taxon>Ascomycota</taxon>
        <taxon>Pezizomycotina</taxon>
        <taxon>Sordariomycetes</taxon>
        <taxon>Sordariomycetidae</taxon>
        <taxon>Sordariales</taxon>
        <taxon>Lasiosphaeriaceae</taxon>
        <taxon>Lasiosphaeria</taxon>
    </lineage>
</organism>
<feature type="transmembrane region" description="Helical" evidence="7">
    <location>
        <begin position="179"/>
        <end position="199"/>
    </location>
</feature>
<dbReference type="Pfam" id="PF07690">
    <property type="entry name" value="MFS_1"/>
    <property type="match status" value="1"/>
</dbReference>
<evidence type="ECO:0000256" key="4">
    <source>
        <dbReference type="ARBA" id="ARBA00022989"/>
    </source>
</evidence>
<feature type="transmembrane region" description="Helical" evidence="7">
    <location>
        <begin position="354"/>
        <end position="372"/>
    </location>
</feature>
<dbReference type="Proteomes" id="UP001172101">
    <property type="component" value="Unassembled WGS sequence"/>
</dbReference>
<feature type="transmembrane region" description="Helical" evidence="7">
    <location>
        <begin position="277"/>
        <end position="301"/>
    </location>
</feature>
<evidence type="ECO:0000313" key="10">
    <source>
        <dbReference type="Proteomes" id="UP001172101"/>
    </source>
</evidence>
<dbReference type="InterPro" id="IPR011701">
    <property type="entry name" value="MFS"/>
</dbReference>
<evidence type="ECO:0000259" key="8">
    <source>
        <dbReference type="PROSITE" id="PS50850"/>
    </source>
</evidence>
<dbReference type="SUPFAM" id="SSF103473">
    <property type="entry name" value="MFS general substrate transporter"/>
    <property type="match status" value="2"/>
</dbReference>
<evidence type="ECO:0000313" key="9">
    <source>
        <dbReference type="EMBL" id="KAK0709298.1"/>
    </source>
</evidence>
<evidence type="ECO:0000256" key="7">
    <source>
        <dbReference type="SAM" id="Phobius"/>
    </source>
</evidence>
<feature type="transmembrane region" description="Helical" evidence="7">
    <location>
        <begin position="120"/>
        <end position="140"/>
    </location>
</feature>
<dbReference type="PANTHER" id="PTHR23501:SF193">
    <property type="entry name" value="MULTIDRUG TRANSPORTER, PUTATIVE (AFU_ORTHOLOGUE AFUA_8G00940)-RELATED"/>
    <property type="match status" value="1"/>
</dbReference>
<proteinExistence type="inferred from homology"/>
<comment type="caution">
    <text evidence="9">The sequence shown here is derived from an EMBL/GenBank/DDBJ whole genome shotgun (WGS) entry which is preliminary data.</text>
</comment>